<dbReference type="Pfam" id="PF16066">
    <property type="entry name" value="DUF4808"/>
    <property type="match status" value="1"/>
</dbReference>
<feature type="transmembrane region" description="Helical" evidence="2">
    <location>
        <begin position="109"/>
        <end position="127"/>
    </location>
</feature>
<evidence type="ECO:0000313" key="5">
    <source>
        <dbReference type="Proteomes" id="UP000600918"/>
    </source>
</evidence>
<dbReference type="PANTHER" id="PTHR21104:SF1">
    <property type="entry name" value="FIBRONECTIN TYPE III DOMAIN-CONTAINING PROTEIN"/>
    <property type="match status" value="1"/>
</dbReference>
<evidence type="ECO:0000256" key="2">
    <source>
        <dbReference type="SAM" id="Phobius"/>
    </source>
</evidence>
<proteinExistence type="predicted"/>
<dbReference type="EMBL" id="JACSDY010000010">
    <property type="protein sequence ID" value="KAF7417311.1"/>
    <property type="molecule type" value="Genomic_DNA"/>
</dbReference>
<dbReference type="InterPro" id="IPR032073">
    <property type="entry name" value="FNDC5_C"/>
</dbReference>
<comment type="caution">
    <text evidence="4">The sequence shown here is derived from an EMBL/GenBank/DDBJ whole genome shotgun (WGS) entry which is preliminary data.</text>
</comment>
<accession>A0A834NSR3</accession>
<feature type="region of interest" description="Disordered" evidence="1">
    <location>
        <begin position="472"/>
        <end position="513"/>
    </location>
</feature>
<dbReference type="AlphaFoldDB" id="A0A834NSR3"/>
<keyword evidence="2" id="KW-0472">Membrane</keyword>
<feature type="domain" description="Fibronectin type III" evidence="3">
    <location>
        <begin position="103"/>
        <end position="268"/>
    </location>
</feature>
<gene>
    <name evidence="4" type="ORF">H0235_011842</name>
</gene>
<dbReference type="PANTHER" id="PTHR21104">
    <property type="entry name" value="FIBRONECTIN TYPE III DOMAIN-CONTAINING PROTEIN"/>
    <property type="match status" value="1"/>
</dbReference>
<keyword evidence="2" id="KW-1133">Transmembrane helix</keyword>
<feature type="compositionally biased region" description="Basic and acidic residues" evidence="1">
    <location>
        <begin position="502"/>
        <end position="513"/>
    </location>
</feature>
<organism evidence="4 5">
    <name type="scientific">Vespula pensylvanica</name>
    <name type="common">Western yellow jacket</name>
    <name type="synonym">Wasp</name>
    <dbReference type="NCBI Taxonomy" id="30213"/>
    <lineage>
        <taxon>Eukaryota</taxon>
        <taxon>Metazoa</taxon>
        <taxon>Ecdysozoa</taxon>
        <taxon>Arthropoda</taxon>
        <taxon>Hexapoda</taxon>
        <taxon>Insecta</taxon>
        <taxon>Pterygota</taxon>
        <taxon>Neoptera</taxon>
        <taxon>Endopterygota</taxon>
        <taxon>Hymenoptera</taxon>
        <taxon>Apocrita</taxon>
        <taxon>Aculeata</taxon>
        <taxon>Vespoidea</taxon>
        <taxon>Vespidae</taxon>
        <taxon>Vespinae</taxon>
        <taxon>Vespula</taxon>
    </lineage>
</organism>
<sequence>MDEGLSVRQSKLLIEESNSFAVEGGDRVRKHRHVTPLPVKYQNVNVSDYGDARIFSGDVTKIEVMLEEAPDDTVLAGSIPSELDAGIELNSTYPGIPETGAVVVRAEEALIVVLVLVLWVAAIALFFNRWGKIRMLEPYQPKFQQQHRQSCTMVDMNALTSGKCSEKRGGGSRWKEKGIRVDRDSKEARNEPETRFRLTRQHRTYSKFNVHWQDHPAHQGSCVASSTTECWRPRQNSVFVGSSSASLVAVEQETPRRAKSAFDLQSLVLAECTTVRNSVEDDRPENEEAGTASSKEAPMLTAALTEPSKVGQRRTSVCKSLDKPLLQQRERGMSVCQVDRGEYQILQSRASQRDRGMSICYFDRTDVLARPLQRDHRGSSICHFDRMDVLARPSFRDRGSSVCQFDRMDVLARPTSSCLGKSLLRERRVSVCNFLEKNEEPVLRAPNVPANASQQAFQRYGRSSVSDVDKIETALRPTPSPSPASKKTARDNKDVSPSILDRQGELRSDRDKEENGGIAYLFDRPSCSKTPDVVLGMEDSYEREDSPAACNSEINPSRLGVSCSSSDGVFSEKQDSFWRMLSIVRSNSRTIRTTIRDDSASPPVPLAQRDWIEKQRKLISHWHTYCEHYGTRNEYPVRVARVLAEPRSA</sequence>
<keyword evidence="5" id="KW-1185">Reference proteome</keyword>
<dbReference type="Proteomes" id="UP000600918">
    <property type="component" value="Unassembled WGS sequence"/>
</dbReference>
<evidence type="ECO:0000259" key="3">
    <source>
        <dbReference type="Pfam" id="PF16066"/>
    </source>
</evidence>
<name>A0A834NSR3_VESPE</name>
<keyword evidence="2" id="KW-0812">Transmembrane</keyword>
<reference evidence="4" key="1">
    <citation type="journal article" date="2020" name="G3 (Bethesda)">
        <title>High-Quality Assemblies for Three Invasive Social Wasps from the &lt;i&gt;Vespula&lt;/i&gt; Genus.</title>
        <authorList>
            <person name="Harrop T.W.R."/>
            <person name="Guhlin J."/>
            <person name="McLaughlin G.M."/>
            <person name="Permina E."/>
            <person name="Stockwell P."/>
            <person name="Gilligan J."/>
            <person name="Le Lec M.F."/>
            <person name="Gruber M.A.M."/>
            <person name="Quinn O."/>
            <person name="Lovegrove M."/>
            <person name="Duncan E.J."/>
            <person name="Remnant E.J."/>
            <person name="Van Eeckhoven J."/>
            <person name="Graham B."/>
            <person name="Knapp R.A."/>
            <person name="Langford K.W."/>
            <person name="Kronenberg Z."/>
            <person name="Press M.O."/>
            <person name="Eacker S.M."/>
            <person name="Wilson-Rankin E.E."/>
            <person name="Purcell J."/>
            <person name="Lester P.J."/>
            <person name="Dearden P.K."/>
        </authorList>
    </citation>
    <scope>NUCLEOTIDE SEQUENCE</scope>
    <source>
        <strain evidence="4">Volc-1</strain>
    </source>
</reference>
<evidence type="ECO:0000313" key="4">
    <source>
        <dbReference type="EMBL" id="KAF7417311.1"/>
    </source>
</evidence>
<protein>
    <recommendedName>
        <fullName evidence="3">Fibronectin type III domain-containing protein</fullName>
    </recommendedName>
</protein>
<evidence type="ECO:0000256" key="1">
    <source>
        <dbReference type="SAM" id="MobiDB-lite"/>
    </source>
</evidence>